<dbReference type="AlphaFoldDB" id="A0A9C7R2G6"/>
<organism evidence="1 2">
    <name type="scientific">Serratia grimesii</name>
    <dbReference type="NCBI Taxonomy" id="82995"/>
    <lineage>
        <taxon>Bacteria</taxon>
        <taxon>Pseudomonadati</taxon>
        <taxon>Pseudomonadota</taxon>
        <taxon>Gammaproteobacteria</taxon>
        <taxon>Enterobacterales</taxon>
        <taxon>Yersiniaceae</taxon>
        <taxon>Serratia</taxon>
    </lineage>
</organism>
<dbReference type="EMBL" id="DPSM01000029">
    <property type="protein sequence ID" value="HCK02734.1"/>
    <property type="molecule type" value="Genomic_DNA"/>
</dbReference>
<dbReference type="InterPro" id="IPR036052">
    <property type="entry name" value="TrpB-like_PALP_sf"/>
</dbReference>
<comment type="caution">
    <text evidence="1">The sequence shown here is derived from an EMBL/GenBank/DDBJ whole genome shotgun (WGS) entry which is preliminary data.</text>
</comment>
<name>A0A9C7R2G6_9GAMM</name>
<evidence type="ECO:0000313" key="1">
    <source>
        <dbReference type="EMBL" id="HCK02734.1"/>
    </source>
</evidence>
<sequence>MHQALRAGKPVNVEITSINLSLMKWCLPKLKLSAEDIIVVSDKAAMEGMIIFGEEAKLWVELASGTLIPAAMAITPELPANAVIGVMVCGGNISHQDMSKWVSYSQSL</sequence>
<proteinExistence type="predicted"/>
<dbReference type="Proteomes" id="UP000262210">
    <property type="component" value="Unassembled WGS sequence"/>
</dbReference>
<accession>A0A9C7R2G6</accession>
<dbReference type="RefSeq" id="WP_278432026.1">
    <property type="nucleotide sequence ID" value="NZ_DPSM01000029.1"/>
</dbReference>
<dbReference type="Gene3D" id="3.40.50.1100">
    <property type="match status" value="1"/>
</dbReference>
<evidence type="ECO:0000313" key="2">
    <source>
        <dbReference type="Proteomes" id="UP000262210"/>
    </source>
</evidence>
<gene>
    <name evidence="1" type="ORF">DHV72_22300</name>
</gene>
<reference evidence="1 2" key="1">
    <citation type="journal article" date="2018" name="Nat. Biotechnol.">
        <title>A standardized bacterial taxonomy based on genome phylogeny substantially revises the tree of life.</title>
        <authorList>
            <person name="Parks D.H."/>
            <person name="Chuvochina M."/>
            <person name="Waite D.W."/>
            <person name="Rinke C."/>
            <person name="Skarshewski A."/>
            <person name="Chaumeil P.A."/>
            <person name="Hugenholtz P."/>
        </authorList>
    </citation>
    <scope>NUCLEOTIDE SEQUENCE [LARGE SCALE GENOMIC DNA]</scope>
    <source>
        <strain evidence="1">UBA11264</strain>
    </source>
</reference>
<dbReference type="SUPFAM" id="SSF53686">
    <property type="entry name" value="Tryptophan synthase beta subunit-like PLP-dependent enzymes"/>
    <property type="match status" value="1"/>
</dbReference>
<protein>
    <submittedName>
        <fullName evidence="1">Uncharacterized protein</fullName>
    </submittedName>
</protein>